<name>A0A195BYF2_9HYME</name>
<dbReference type="EMBL" id="KQ976394">
    <property type="protein sequence ID" value="KYM93335.1"/>
    <property type="molecule type" value="Genomic_DNA"/>
</dbReference>
<reference evidence="2 3" key="1">
    <citation type="submission" date="2015-09" db="EMBL/GenBank/DDBJ databases">
        <title>Atta colombica WGS genome.</title>
        <authorList>
            <person name="Nygaard S."/>
            <person name="Hu H."/>
            <person name="Boomsma J."/>
            <person name="Zhang G."/>
        </authorList>
    </citation>
    <scope>NUCLEOTIDE SEQUENCE [LARGE SCALE GENOMIC DNA]</scope>
    <source>
        <strain evidence="2">Treedump-2</strain>
        <tissue evidence="2">Whole body</tissue>
    </source>
</reference>
<gene>
    <name evidence="2" type="ORF">ALC53_00272</name>
</gene>
<organism evidence="2 3">
    <name type="scientific">Atta colombica</name>
    <dbReference type="NCBI Taxonomy" id="520822"/>
    <lineage>
        <taxon>Eukaryota</taxon>
        <taxon>Metazoa</taxon>
        <taxon>Ecdysozoa</taxon>
        <taxon>Arthropoda</taxon>
        <taxon>Hexapoda</taxon>
        <taxon>Insecta</taxon>
        <taxon>Pterygota</taxon>
        <taxon>Neoptera</taxon>
        <taxon>Endopterygota</taxon>
        <taxon>Hymenoptera</taxon>
        <taxon>Apocrita</taxon>
        <taxon>Aculeata</taxon>
        <taxon>Formicoidea</taxon>
        <taxon>Formicidae</taxon>
        <taxon>Myrmicinae</taxon>
        <taxon>Atta</taxon>
    </lineage>
</organism>
<feature type="region of interest" description="Disordered" evidence="1">
    <location>
        <begin position="1"/>
        <end position="25"/>
    </location>
</feature>
<dbReference type="Proteomes" id="UP000078540">
    <property type="component" value="Unassembled WGS sequence"/>
</dbReference>
<sequence>MHEASSGEVSSHSRRDHPSQVETAPLRIPETYVLYNYNVKIYIAGETTVGPASRSRS</sequence>
<keyword evidence="3" id="KW-1185">Reference proteome</keyword>
<evidence type="ECO:0000313" key="3">
    <source>
        <dbReference type="Proteomes" id="UP000078540"/>
    </source>
</evidence>
<protein>
    <submittedName>
        <fullName evidence="2">Uncharacterized protein</fullName>
    </submittedName>
</protein>
<proteinExistence type="predicted"/>
<accession>A0A195BYF2</accession>
<feature type="compositionally biased region" description="Basic and acidic residues" evidence="1">
    <location>
        <begin position="1"/>
        <end position="19"/>
    </location>
</feature>
<evidence type="ECO:0000256" key="1">
    <source>
        <dbReference type="SAM" id="MobiDB-lite"/>
    </source>
</evidence>
<evidence type="ECO:0000313" key="2">
    <source>
        <dbReference type="EMBL" id="KYM93335.1"/>
    </source>
</evidence>
<dbReference type="AlphaFoldDB" id="A0A195BYF2"/>